<dbReference type="SUPFAM" id="SSF53335">
    <property type="entry name" value="S-adenosyl-L-methionine-dependent methyltransferases"/>
    <property type="match status" value="1"/>
</dbReference>
<name>A0A6P1WAE9_9BACT</name>
<dbReference type="Pfam" id="PF18096">
    <property type="entry name" value="Thump_like"/>
    <property type="match status" value="1"/>
</dbReference>
<proteinExistence type="predicted"/>
<keyword evidence="3" id="KW-0489">Methyltransferase</keyword>
<dbReference type="Pfam" id="PF22013">
    <property type="entry name" value="PG_1098_Fer"/>
    <property type="match status" value="1"/>
</dbReference>
<dbReference type="KEGG" id="senf:GJR95_40160"/>
<dbReference type="InterPro" id="IPR029063">
    <property type="entry name" value="SAM-dependent_MTases_sf"/>
</dbReference>
<dbReference type="RefSeq" id="WP_162391266.1">
    <property type="nucleotide sequence ID" value="NZ_CP045997.1"/>
</dbReference>
<keyword evidence="4" id="KW-1185">Reference proteome</keyword>
<sequence>MSTLSLAEKFFISNHITDDIRALSLRKQPADIDAKKVIAQIAARQKARDKLPTWYANNALMFPPALSVEQASSERTAHYKASLVSGQLLFDLTGGMGVDTWAFAQRVNRVVYVEQRPELVELAAHNLPLLNASNVDTQTGNGLEVIAHWPETADWIYLDPHRRDEQGGKVSRLEDCEPDISSPGTLSALLAKGKRILVKASPLLDVDFTVRQLFTVEAVHIVAVQNEVKEIMLVIGKQPIAAEAVVVTAINMTATGNAVFQFIKGDESTASVTLNDPQQYVYEPNAAVMKAGAFRLIANRFGLSKLAPNSHLYTSNVLKSDFPGRTFRVEDVVKPDRKIVQSLIPAMKANLTVRNFPQSVAELRKKLGLHEGGDIYIFATTLQNGDKRLLITRKSEQLDAQQINTQ</sequence>
<feature type="domain" description="THUMP-like" evidence="1">
    <location>
        <begin position="324"/>
        <end position="394"/>
    </location>
</feature>
<reference evidence="3 4" key="1">
    <citation type="submission" date="2019-11" db="EMBL/GenBank/DDBJ databases">
        <title>Spirosoma endbachense sp. nov., isolated from a natural salt meadow.</title>
        <authorList>
            <person name="Rojas J."/>
            <person name="Ambika Manirajan B."/>
            <person name="Ratering S."/>
            <person name="Suarez C."/>
            <person name="Geissler-Plaum R."/>
            <person name="Schnell S."/>
        </authorList>
    </citation>
    <scope>NUCLEOTIDE SEQUENCE [LARGE SCALE GENOMIC DNA]</scope>
    <source>
        <strain evidence="3 4">I-24</strain>
    </source>
</reference>
<keyword evidence="3" id="KW-0808">Transferase</keyword>
<evidence type="ECO:0000313" key="4">
    <source>
        <dbReference type="Proteomes" id="UP000464577"/>
    </source>
</evidence>
<dbReference type="Gene3D" id="3.40.50.150">
    <property type="entry name" value="Vaccinia Virus protein VP39"/>
    <property type="match status" value="1"/>
</dbReference>
<dbReference type="EMBL" id="CP045997">
    <property type="protein sequence ID" value="QHW00871.1"/>
    <property type="molecule type" value="Genomic_DNA"/>
</dbReference>
<accession>A0A6P1WAE9</accession>
<protein>
    <submittedName>
        <fullName evidence="3">SAM-dependent methyltransferase</fullName>
    </submittedName>
</protein>
<dbReference type="PANTHER" id="PTHR14741">
    <property type="entry name" value="S-ADENOSYLMETHIONINE-DEPENDENT METHYLTRANSFERASE RELATED"/>
    <property type="match status" value="1"/>
</dbReference>
<evidence type="ECO:0000259" key="2">
    <source>
        <dbReference type="Pfam" id="PF22013"/>
    </source>
</evidence>
<evidence type="ECO:0000259" key="1">
    <source>
        <dbReference type="Pfam" id="PF18096"/>
    </source>
</evidence>
<dbReference type="InterPro" id="IPR054168">
    <property type="entry name" value="PG_1098_Fer"/>
</dbReference>
<dbReference type="GO" id="GO:0032259">
    <property type="term" value="P:methylation"/>
    <property type="evidence" value="ECO:0007669"/>
    <property type="project" value="UniProtKB-KW"/>
</dbReference>
<evidence type="ECO:0000313" key="3">
    <source>
        <dbReference type="EMBL" id="QHW00871.1"/>
    </source>
</evidence>
<dbReference type="InterPro" id="IPR041497">
    <property type="entry name" value="Thump-like"/>
</dbReference>
<dbReference type="AlphaFoldDB" id="A0A6P1WAE9"/>
<dbReference type="Gene3D" id="1.10.10.1110">
    <property type="entry name" value="Methyltransferase PG1098, N-terminal domain"/>
    <property type="match status" value="1"/>
</dbReference>
<dbReference type="PANTHER" id="PTHR14741:SF32">
    <property type="entry name" value="TRIMETHYLGUANOSINE SYNTHASE"/>
    <property type="match status" value="1"/>
</dbReference>
<dbReference type="GO" id="GO:0008168">
    <property type="term" value="F:methyltransferase activity"/>
    <property type="evidence" value="ECO:0007669"/>
    <property type="project" value="UniProtKB-KW"/>
</dbReference>
<gene>
    <name evidence="3" type="ORF">GJR95_40160</name>
</gene>
<dbReference type="Proteomes" id="UP000464577">
    <property type="component" value="Chromosome"/>
</dbReference>
<feature type="domain" description="PG-1098 ferredoxin-like" evidence="2">
    <location>
        <begin position="280"/>
        <end position="323"/>
    </location>
</feature>
<organism evidence="3 4">
    <name type="scientific">Spirosoma endbachense</name>
    <dbReference type="NCBI Taxonomy" id="2666025"/>
    <lineage>
        <taxon>Bacteria</taxon>
        <taxon>Pseudomonadati</taxon>
        <taxon>Bacteroidota</taxon>
        <taxon>Cytophagia</taxon>
        <taxon>Cytophagales</taxon>
        <taxon>Cytophagaceae</taxon>
        <taxon>Spirosoma</taxon>
    </lineage>
</organism>